<evidence type="ECO:0000256" key="1">
    <source>
        <dbReference type="SAM" id="MobiDB-lite"/>
    </source>
</evidence>
<reference evidence="2 3" key="1">
    <citation type="submission" date="2018-11" db="EMBL/GenBank/DDBJ databases">
        <authorList>
            <consortium name="Pathogen Informatics"/>
        </authorList>
    </citation>
    <scope>NUCLEOTIDE SEQUENCE [LARGE SCALE GENOMIC DNA]</scope>
</reference>
<dbReference type="Proteomes" id="UP000271889">
    <property type="component" value="Unassembled WGS sequence"/>
</dbReference>
<organism evidence="2 3">
    <name type="scientific">Cylicostephanus goldi</name>
    <name type="common">Nematode worm</name>
    <dbReference type="NCBI Taxonomy" id="71465"/>
    <lineage>
        <taxon>Eukaryota</taxon>
        <taxon>Metazoa</taxon>
        <taxon>Ecdysozoa</taxon>
        <taxon>Nematoda</taxon>
        <taxon>Chromadorea</taxon>
        <taxon>Rhabditida</taxon>
        <taxon>Rhabditina</taxon>
        <taxon>Rhabditomorpha</taxon>
        <taxon>Strongyloidea</taxon>
        <taxon>Strongylidae</taxon>
        <taxon>Cylicostephanus</taxon>
    </lineage>
</organism>
<sequence>MMHFLQQNFESFDSRESIDEDNGSRKKPRARRNSIPELVGEAKKFMFGSLAKRLEKAAESKGALKDRRGTLKNLQVTTSSHFGICIVFYFVSEMPTYELPDLEENLDEASDSPQERRHSVDTPMTNNPGNLCFEKSKLPKTQTRIPIFQPVMSWAYMRRRLLWSFIISNRLQTYINGGRISSNDN</sequence>
<dbReference type="AlphaFoldDB" id="A0A3P6RFA2"/>
<name>A0A3P6RFA2_CYLGO</name>
<evidence type="ECO:0000313" key="2">
    <source>
        <dbReference type="EMBL" id="VDK61932.1"/>
    </source>
</evidence>
<dbReference type="OrthoDB" id="10069766at2759"/>
<accession>A0A3P6RFA2</accession>
<protein>
    <submittedName>
        <fullName evidence="2">Uncharacterized protein</fullName>
    </submittedName>
</protein>
<evidence type="ECO:0000313" key="3">
    <source>
        <dbReference type="Proteomes" id="UP000271889"/>
    </source>
</evidence>
<gene>
    <name evidence="2" type="ORF">CGOC_LOCUS5398</name>
</gene>
<dbReference type="EMBL" id="UYRV01016385">
    <property type="protein sequence ID" value="VDK61932.1"/>
    <property type="molecule type" value="Genomic_DNA"/>
</dbReference>
<feature type="region of interest" description="Disordered" evidence="1">
    <location>
        <begin position="14"/>
        <end position="35"/>
    </location>
</feature>
<proteinExistence type="predicted"/>
<keyword evidence="3" id="KW-1185">Reference proteome</keyword>
<feature type="region of interest" description="Disordered" evidence="1">
    <location>
        <begin position="106"/>
        <end position="131"/>
    </location>
</feature>